<protein>
    <submittedName>
        <fullName evidence="4">tRNA (N6-threonylcarbamoyladenosine(37)-N6)-methyltransferase TrmO</fullName>
    </submittedName>
</protein>
<dbReference type="Pfam" id="PF01980">
    <property type="entry name" value="TrmO_N"/>
    <property type="match status" value="1"/>
</dbReference>
<accession>A0A9Q9IQL0</accession>
<name>A0A9Q9IQL0_9ACTN</name>
<dbReference type="InterPro" id="IPR040372">
    <property type="entry name" value="YaeB-like"/>
</dbReference>
<dbReference type="Gene3D" id="2.40.30.70">
    <property type="entry name" value="YaeB-like"/>
    <property type="match status" value="1"/>
</dbReference>
<proteinExistence type="inferred from homology"/>
<reference evidence="4" key="1">
    <citation type="submission" date="2021-04" db="EMBL/GenBank/DDBJ databases">
        <title>Dactylosporangium aurantiacum NRRL B-8018 full assembly.</title>
        <authorList>
            <person name="Hartkoorn R.C."/>
            <person name="Beaudoing E."/>
            <person name="Hot D."/>
        </authorList>
    </citation>
    <scope>NUCLEOTIDE SEQUENCE</scope>
    <source>
        <strain evidence="4">NRRL B-8018</strain>
    </source>
</reference>
<evidence type="ECO:0000313" key="5">
    <source>
        <dbReference type="Proteomes" id="UP001058003"/>
    </source>
</evidence>
<dbReference type="PANTHER" id="PTHR12818">
    <property type="entry name" value="TRNA (ADENINE(37)-N6)-METHYLTRANSFERASE"/>
    <property type="match status" value="1"/>
</dbReference>
<dbReference type="AlphaFoldDB" id="A0A9Q9IQL0"/>
<dbReference type="Proteomes" id="UP001058003">
    <property type="component" value="Chromosome"/>
</dbReference>
<dbReference type="EMBL" id="CP073767">
    <property type="protein sequence ID" value="UWZ59806.1"/>
    <property type="molecule type" value="Genomic_DNA"/>
</dbReference>
<evidence type="ECO:0000256" key="1">
    <source>
        <dbReference type="ARBA" id="ARBA00022691"/>
    </source>
</evidence>
<evidence type="ECO:0000313" key="4">
    <source>
        <dbReference type="EMBL" id="UWZ59806.1"/>
    </source>
</evidence>
<dbReference type="KEGG" id="daur:Daura_28795"/>
<keyword evidence="5" id="KW-1185">Reference proteome</keyword>
<gene>
    <name evidence="4" type="primary">tsaA</name>
    <name evidence="4" type="ORF">Daura_28795</name>
</gene>
<dbReference type="PROSITE" id="PS51668">
    <property type="entry name" value="TSAA_2"/>
    <property type="match status" value="1"/>
</dbReference>
<evidence type="ECO:0000259" key="3">
    <source>
        <dbReference type="PROSITE" id="PS51668"/>
    </source>
</evidence>
<organism evidence="4 5">
    <name type="scientific">Dactylosporangium aurantiacum</name>
    <dbReference type="NCBI Taxonomy" id="35754"/>
    <lineage>
        <taxon>Bacteria</taxon>
        <taxon>Bacillati</taxon>
        <taxon>Actinomycetota</taxon>
        <taxon>Actinomycetes</taxon>
        <taxon>Micromonosporales</taxon>
        <taxon>Micromonosporaceae</taxon>
        <taxon>Dactylosporangium</taxon>
    </lineage>
</organism>
<dbReference type="InterPro" id="IPR036414">
    <property type="entry name" value="YaeB_N_sf"/>
</dbReference>
<keyword evidence="1" id="KW-0949">S-adenosyl-L-methionine</keyword>
<dbReference type="InterPro" id="IPR036413">
    <property type="entry name" value="YaeB-like_sf"/>
</dbReference>
<comment type="similarity">
    <text evidence="2">Belongs to the tRNA methyltransferase O family.</text>
</comment>
<feature type="domain" description="TsaA-like" evidence="3">
    <location>
        <begin position="3"/>
        <end position="140"/>
    </location>
</feature>
<sequence>MRLHPIGVVRTGYDRPEVTPPQATENPDEPGRVVLDERFVEGLDGLARHRYAWLLTWLHAQTDEEAYEMRVVPRGLEGTGQTRGVFATRTPNRPNRLGLSLVKLLDVTGNVIRFEGVDLVDGTPVLDIKPWSQGSDTPPPLLAGR</sequence>
<dbReference type="CDD" id="cd09281">
    <property type="entry name" value="UPF0066"/>
    <property type="match status" value="1"/>
</dbReference>
<evidence type="ECO:0000256" key="2">
    <source>
        <dbReference type="ARBA" id="ARBA00033753"/>
    </source>
</evidence>
<dbReference type="PANTHER" id="PTHR12818:SF0">
    <property type="entry name" value="TRNA (ADENINE(37)-N6)-METHYLTRANSFERASE"/>
    <property type="match status" value="1"/>
</dbReference>
<dbReference type="InterPro" id="IPR023370">
    <property type="entry name" value="TrmO-like_N"/>
</dbReference>
<dbReference type="NCBIfam" id="TIGR00104">
    <property type="entry name" value="tRNA_TsaA"/>
    <property type="match status" value="1"/>
</dbReference>
<dbReference type="SUPFAM" id="SSF118196">
    <property type="entry name" value="YaeB-like"/>
    <property type="match status" value="1"/>
</dbReference>